<proteinExistence type="predicted"/>
<evidence type="ECO:0000313" key="1">
    <source>
        <dbReference type="EMBL" id="KAF0287021.1"/>
    </source>
</evidence>
<reference evidence="1 2" key="1">
    <citation type="submission" date="2019-07" db="EMBL/GenBank/DDBJ databases">
        <title>Draft genome assembly of a fouling barnacle, Amphibalanus amphitrite (Darwin, 1854): The first reference genome for Thecostraca.</title>
        <authorList>
            <person name="Kim W."/>
        </authorList>
    </citation>
    <scope>NUCLEOTIDE SEQUENCE [LARGE SCALE GENOMIC DNA]</scope>
    <source>
        <strain evidence="1">SNU_AA5</strain>
        <tissue evidence="1">Soma without cirri and trophi</tissue>
    </source>
</reference>
<gene>
    <name evidence="1" type="ORF">FJT64_014499</name>
</gene>
<protein>
    <submittedName>
        <fullName evidence="1">Uncharacterized protein</fullName>
    </submittedName>
</protein>
<comment type="caution">
    <text evidence="1">The sequence shown here is derived from an EMBL/GenBank/DDBJ whole genome shotgun (WGS) entry which is preliminary data.</text>
</comment>
<evidence type="ECO:0000313" key="2">
    <source>
        <dbReference type="Proteomes" id="UP000440578"/>
    </source>
</evidence>
<keyword evidence="2" id="KW-1185">Reference proteome</keyword>
<dbReference type="AlphaFoldDB" id="A0A6A4VBL4"/>
<dbReference type="Proteomes" id="UP000440578">
    <property type="component" value="Unassembled WGS sequence"/>
</dbReference>
<dbReference type="EMBL" id="VIIS01002216">
    <property type="protein sequence ID" value="KAF0287021.1"/>
    <property type="molecule type" value="Genomic_DNA"/>
</dbReference>
<organism evidence="1 2">
    <name type="scientific">Amphibalanus amphitrite</name>
    <name type="common">Striped barnacle</name>
    <name type="synonym">Balanus amphitrite</name>
    <dbReference type="NCBI Taxonomy" id="1232801"/>
    <lineage>
        <taxon>Eukaryota</taxon>
        <taxon>Metazoa</taxon>
        <taxon>Ecdysozoa</taxon>
        <taxon>Arthropoda</taxon>
        <taxon>Crustacea</taxon>
        <taxon>Multicrustacea</taxon>
        <taxon>Cirripedia</taxon>
        <taxon>Thoracica</taxon>
        <taxon>Thoracicalcarea</taxon>
        <taxon>Balanomorpha</taxon>
        <taxon>Balanoidea</taxon>
        <taxon>Balanidae</taxon>
        <taxon>Amphibalaninae</taxon>
        <taxon>Amphibalanus</taxon>
    </lineage>
</organism>
<accession>A0A6A4VBL4</accession>
<sequence>MHYDQYAFTMDRTEEMSFMVKEQSWSDNPVVQSAIAPKEYDTYALNYVVGRWDAPSLTDKYRVESAYRNEAGCTPTSTDCIPMVFGYEDVKVLPAQFLIEPKTAFGHRLLFDTENPEDNAFTINLDTLPTNQYSHDIITTGSLDKISDDPCARTLWIIQPAQEPTIGQLGFMLLTGCSFMKFEFYDYLWDHHELFCAAQFARLYRKAIFTSSSTIMHLRVHKIDHKEVNSLVNGVIKVHSYQDWICSGNALRPIEDFWGIVKQEVYKGGWRAASEIQLKNRIQRVLCSIREEVPRTMMERVPERVRRAERRGVNSSLH</sequence>
<name>A0A6A4VBL4_AMPAM</name>